<dbReference type="NCBIfam" id="TIGR02032">
    <property type="entry name" value="GG-red-SF"/>
    <property type="match status" value="1"/>
</dbReference>
<sequence>MKEFDIIIIGGGLSGSSTALNLSKKGYSVLIIEKEASGNIKPCAGGMASSMKKYLPLDIDESIESKIRNVEFRWESSDNVVADLSGESPFWIIRREKLDRLLLDEAIKYGGEILRPVQVEKITQQNKTWIIKCNNKVTYKSKFLVIADGSQSRWAGYFNLGPRKPKFANTIALRLKGLGNIPKDSVRFEFGFVKYGFAWAFPLKDSVNIGLGTFINNKLLENKDLNNKVIKSFGFEDLSFKVVHKKLRIWNGLNKLNGDRVIAVGDAASLCDPFLAEGIRPSLMSSYFAAESIDECLSSNNNDLNNYSTNINNEWGKSMAWGKRIAQIFYRFPRTGYQLGVKRKTAPQRIAQILSGQMNYEDIAMRVIKRLLTKSKD</sequence>
<dbReference type="eggNOG" id="COG0644">
    <property type="taxonomic scope" value="Bacteria"/>
</dbReference>
<dbReference type="HOGENOM" id="CLU_024648_5_0_3"/>
<dbReference type="GO" id="GO:0016628">
    <property type="term" value="F:oxidoreductase activity, acting on the CH-CH group of donors, NAD or NADP as acceptor"/>
    <property type="evidence" value="ECO:0007669"/>
    <property type="project" value="InterPro"/>
</dbReference>
<protein>
    <submittedName>
        <fullName evidence="2">NAD binding site</fullName>
    </submittedName>
</protein>
<dbReference type="RefSeq" id="WP_011132155.1">
    <property type="nucleotide sequence ID" value="NC_005072.1"/>
</dbReference>
<gene>
    <name evidence="2" type="ordered locus">PMM0520</name>
</gene>
<dbReference type="PANTHER" id="PTHR42685:SF22">
    <property type="entry name" value="CONDITIONED MEDIUM FACTOR RECEPTOR 1"/>
    <property type="match status" value="1"/>
</dbReference>
<dbReference type="InterPro" id="IPR011777">
    <property type="entry name" value="Geranylgeranyl_Rdtase_fam"/>
</dbReference>
<evidence type="ECO:0000259" key="1">
    <source>
        <dbReference type="Pfam" id="PF01494"/>
    </source>
</evidence>
<evidence type="ECO:0000313" key="2">
    <source>
        <dbReference type="EMBL" id="CAE18979.1"/>
    </source>
</evidence>
<proteinExistence type="predicted"/>
<dbReference type="SUPFAM" id="SSF51905">
    <property type="entry name" value="FAD/NAD(P)-binding domain"/>
    <property type="match status" value="1"/>
</dbReference>
<organism evidence="2 3">
    <name type="scientific">Prochlorococcus marinus subsp. pastoris (strain CCMP1986 / NIES-2087 / MED4)</name>
    <dbReference type="NCBI Taxonomy" id="59919"/>
    <lineage>
        <taxon>Bacteria</taxon>
        <taxon>Bacillati</taxon>
        <taxon>Cyanobacteriota</taxon>
        <taxon>Cyanophyceae</taxon>
        <taxon>Synechococcales</taxon>
        <taxon>Prochlorococcaceae</taxon>
        <taxon>Prochlorococcus</taxon>
    </lineage>
</organism>
<dbReference type="InterPro" id="IPR002938">
    <property type="entry name" value="FAD-bd"/>
</dbReference>
<dbReference type="PANTHER" id="PTHR42685">
    <property type="entry name" value="GERANYLGERANYL DIPHOSPHATE REDUCTASE"/>
    <property type="match status" value="1"/>
</dbReference>
<dbReference type="STRING" id="59919.PMM0520"/>
<dbReference type="InterPro" id="IPR036188">
    <property type="entry name" value="FAD/NAD-bd_sf"/>
</dbReference>
<name>Q7V2G0_PROMP</name>
<evidence type="ECO:0000313" key="3">
    <source>
        <dbReference type="Proteomes" id="UP000001026"/>
    </source>
</evidence>
<feature type="domain" description="FAD-binding" evidence="1">
    <location>
        <begin position="4"/>
        <end position="153"/>
    </location>
</feature>
<dbReference type="Pfam" id="PF01494">
    <property type="entry name" value="FAD_binding_3"/>
    <property type="match status" value="1"/>
</dbReference>
<dbReference type="OrthoDB" id="9806565at2"/>
<reference evidence="2 3" key="1">
    <citation type="journal article" date="2003" name="Nature">
        <title>Genome divergence in two Prochlorococcus ecotypes reflects oceanic niche differentiation.</title>
        <authorList>
            <person name="Rocap G."/>
            <person name="Larimer F.W."/>
            <person name="Lamerdin J.E."/>
            <person name="Malfatti S."/>
            <person name="Chain P."/>
            <person name="Ahlgren N.A."/>
            <person name="Arellano A."/>
            <person name="Coleman M."/>
            <person name="Hauser L."/>
            <person name="Hess W.R."/>
            <person name="Johnson Z.I."/>
            <person name="Land M.L."/>
            <person name="Lindell D."/>
            <person name="Post A.F."/>
            <person name="Regala W."/>
            <person name="Shah M."/>
            <person name="Shaw S.L."/>
            <person name="Steglich C."/>
            <person name="Sullivan M.B."/>
            <person name="Ting C.S."/>
            <person name="Tolonen A."/>
            <person name="Webb E.A."/>
            <person name="Zinser E.R."/>
            <person name="Chisholm S.W."/>
        </authorList>
    </citation>
    <scope>NUCLEOTIDE SEQUENCE [LARGE SCALE GENOMIC DNA]</scope>
    <source>
        <strain evidence="3">CCMP1986 / NIES-2087 / MED4</strain>
    </source>
</reference>
<dbReference type="KEGG" id="pmm:PMM0520"/>
<dbReference type="GO" id="GO:0071949">
    <property type="term" value="F:FAD binding"/>
    <property type="evidence" value="ECO:0007669"/>
    <property type="project" value="InterPro"/>
</dbReference>
<dbReference type="InterPro" id="IPR050407">
    <property type="entry name" value="Geranylgeranyl_reductase"/>
</dbReference>
<dbReference type="AlphaFoldDB" id="Q7V2G0"/>
<dbReference type="Gene3D" id="3.50.50.60">
    <property type="entry name" value="FAD/NAD(P)-binding domain"/>
    <property type="match status" value="1"/>
</dbReference>
<dbReference type="EMBL" id="BX548174">
    <property type="protein sequence ID" value="CAE18979.1"/>
    <property type="molecule type" value="Genomic_DNA"/>
</dbReference>
<accession>Q7V2G0</accession>
<dbReference type="PRINTS" id="PR00420">
    <property type="entry name" value="RNGMNOXGNASE"/>
</dbReference>
<dbReference type="Proteomes" id="UP000001026">
    <property type="component" value="Chromosome"/>
</dbReference>